<protein>
    <submittedName>
        <fullName evidence="1">Unannotated protein</fullName>
    </submittedName>
</protein>
<accession>A0A6J6AHB7</accession>
<evidence type="ECO:0000313" key="1">
    <source>
        <dbReference type="EMBL" id="CAB4368296.1"/>
    </source>
</evidence>
<gene>
    <name evidence="1" type="ORF">UFOPK4179_01094</name>
</gene>
<dbReference type="InterPro" id="IPR044054">
    <property type="entry name" value="Rv0078B"/>
</dbReference>
<dbReference type="Pfam" id="PF18993">
    <property type="entry name" value="Rv0078B"/>
    <property type="match status" value="1"/>
</dbReference>
<reference evidence="1" key="1">
    <citation type="submission" date="2020-05" db="EMBL/GenBank/DDBJ databases">
        <authorList>
            <person name="Chiriac C."/>
            <person name="Salcher M."/>
            <person name="Ghai R."/>
            <person name="Kavagutti S V."/>
        </authorList>
    </citation>
    <scope>NUCLEOTIDE SEQUENCE</scope>
</reference>
<proteinExistence type="predicted"/>
<sequence length="57" mass="6628">MHESLAIVDEMYLEGLAMKRAQIRRDRPDISDDSVEQSIQDWITNRPMDAPGRVRLT</sequence>
<organism evidence="1">
    <name type="scientific">freshwater metagenome</name>
    <dbReference type="NCBI Taxonomy" id="449393"/>
    <lineage>
        <taxon>unclassified sequences</taxon>
        <taxon>metagenomes</taxon>
        <taxon>ecological metagenomes</taxon>
    </lineage>
</organism>
<dbReference type="AlphaFoldDB" id="A0A6J6AHB7"/>
<name>A0A6J6AHB7_9ZZZZ</name>
<dbReference type="EMBL" id="CAETWZ010000120">
    <property type="protein sequence ID" value="CAB4368296.1"/>
    <property type="molecule type" value="Genomic_DNA"/>
</dbReference>